<organism evidence="1 2">
    <name type="scientific">Halalkalicoccus paucihalophilus</name>
    <dbReference type="NCBI Taxonomy" id="1008153"/>
    <lineage>
        <taxon>Archaea</taxon>
        <taxon>Methanobacteriati</taxon>
        <taxon>Methanobacteriota</taxon>
        <taxon>Stenosarchaea group</taxon>
        <taxon>Halobacteria</taxon>
        <taxon>Halobacteriales</taxon>
        <taxon>Halococcaceae</taxon>
        <taxon>Halalkalicoccus</taxon>
    </lineage>
</organism>
<proteinExistence type="predicted"/>
<keyword evidence="2" id="KW-1185">Reference proteome</keyword>
<dbReference type="RefSeq" id="WP_066382687.1">
    <property type="nucleotide sequence ID" value="NZ_LTAZ01000005.1"/>
</dbReference>
<reference evidence="1 2" key="1">
    <citation type="submission" date="2016-02" db="EMBL/GenBank/DDBJ databases">
        <title>Genome sequence of Halalkalicoccus paucihalophilus DSM 24557.</title>
        <authorList>
            <person name="Poehlein A."/>
            <person name="Daniel R."/>
        </authorList>
    </citation>
    <scope>NUCLEOTIDE SEQUENCE [LARGE SCALE GENOMIC DNA]</scope>
    <source>
        <strain evidence="1 2">DSM 24557</strain>
    </source>
</reference>
<dbReference type="AlphaFoldDB" id="A0A151ADF0"/>
<comment type="caution">
    <text evidence="1">The sequence shown here is derived from an EMBL/GenBank/DDBJ whole genome shotgun (WGS) entry which is preliminary data.</text>
</comment>
<accession>A0A151ADF0</accession>
<sequence>MDEMDVPDPELGTATIVFETPEGEVEQITVENEYIVYFQDHWQVKAGEDDEGNDVVRRIPKEKVYYVERSVEEFQDRIDALLDRAKDRFDLNSLNFG</sequence>
<evidence type="ECO:0000313" key="2">
    <source>
        <dbReference type="Proteomes" id="UP000075321"/>
    </source>
</evidence>
<protein>
    <submittedName>
        <fullName evidence="1">Uncharacterized protein</fullName>
    </submittedName>
</protein>
<gene>
    <name evidence="1" type="ORF">HAPAU_23670</name>
</gene>
<dbReference type="OrthoDB" id="170048at2157"/>
<dbReference type="EMBL" id="LTAZ01000005">
    <property type="protein sequence ID" value="KYH25691.1"/>
    <property type="molecule type" value="Genomic_DNA"/>
</dbReference>
<dbReference type="Proteomes" id="UP000075321">
    <property type="component" value="Unassembled WGS sequence"/>
</dbReference>
<evidence type="ECO:0000313" key="1">
    <source>
        <dbReference type="EMBL" id="KYH25691.1"/>
    </source>
</evidence>
<name>A0A151ADF0_9EURY</name>
<dbReference type="PATRIC" id="fig|1008153.3.peg.2416"/>